<organism evidence="4 5">
    <name type="scientific">Exidia glandulosa HHB12029</name>
    <dbReference type="NCBI Taxonomy" id="1314781"/>
    <lineage>
        <taxon>Eukaryota</taxon>
        <taxon>Fungi</taxon>
        <taxon>Dikarya</taxon>
        <taxon>Basidiomycota</taxon>
        <taxon>Agaricomycotina</taxon>
        <taxon>Agaricomycetes</taxon>
        <taxon>Auriculariales</taxon>
        <taxon>Exidiaceae</taxon>
        <taxon>Exidia</taxon>
    </lineage>
</organism>
<dbReference type="SUPFAM" id="SSF51735">
    <property type="entry name" value="NAD(P)-binding Rossmann-fold domains"/>
    <property type="match status" value="1"/>
</dbReference>
<gene>
    <name evidence="4" type="ORF">EXIGLDRAFT_727890</name>
</gene>
<dbReference type="InterPro" id="IPR008030">
    <property type="entry name" value="NmrA-like"/>
</dbReference>
<dbReference type="Gene3D" id="3.40.50.720">
    <property type="entry name" value="NAD(P)-binding Rossmann-like Domain"/>
    <property type="match status" value="1"/>
</dbReference>
<dbReference type="AlphaFoldDB" id="A0A165D6A9"/>
<dbReference type="Pfam" id="PF05368">
    <property type="entry name" value="NmrA"/>
    <property type="match status" value="1"/>
</dbReference>
<dbReference type="GO" id="GO:0005634">
    <property type="term" value="C:nucleus"/>
    <property type="evidence" value="ECO:0007669"/>
    <property type="project" value="TreeGrafter"/>
</dbReference>
<dbReference type="PANTHER" id="PTHR42748:SF7">
    <property type="entry name" value="NMRA LIKE REDOX SENSOR 1-RELATED"/>
    <property type="match status" value="1"/>
</dbReference>
<dbReference type="CDD" id="cd05251">
    <property type="entry name" value="NmrA_like_SDR_a"/>
    <property type="match status" value="1"/>
</dbReference>
<reference evidence="4 5" key="1">
    <citation type="journal article" date="2016" name="Mol. Biol. Evol.">
        <title>Comparative Genomics of Early-Diverging Mushroom-Forming Fungi Provides Insights into the Origins of Lignocellulose Decay Capabilities.</title>
        <authorList>
            <person name="Nagy L.G."/>
            <person name="Riley R."/>
            <person name="Tritt A."/>
            <person name="Adam C."/>
            <person name="Daum C."/>
            <person name="Floudas D."/>
            <person name="Sun H."/>
            <person name="Yadav J.S."/>
            <person name="Pangilinan J."/>
            <person name="Larsson K.H."/>
            <person name="Matsuura K."/>
            <person name="Barry K."/>
            <person name="Labutti K."/>
            <person name="Kuo R."/>
            <person name="Ohm R.A."/>
            <person name="Bhattacharya S.S."/>
            <person name="Shirouzu T."/>
            <person name="Yoshinaga Y."/>
            <person name="Martin F.M."/>
            <person name="Grigoriev I.V."/>
            <person name="Hibbett D.S."/>
        </authorList>
    </citation>
    <scope>NUCLEOTIDE SEQUENCE [LARGE SCALE GENOMIC DNA]</scope>
    <source>
        <strain evidence="4 5">HHB12029</strain>
    </source>
</reference>
<proteinExistence type="inferred from homology"/>
<dbReference type="InterPro" id="IPR036291">
    <property type="entry name" value="NAD(P)-bd_dom_sf"/>
</dbReference>
<dbReference type="STRING" id="1314781.A0A165D6A9"/>
<evidence type="ECO:0000313" key="5">
    <source>
        <dbReference type="Proteomes" id="UP000077266"/>
    </source>
</evidence>
<keyword evidence="5" id="KW-1185">Reference proteome</keyword>
<evidence type="ECO:0000313" key="4">
    <source>
        <dbReference type="EMBL" id="KZV83873.1"/>
    </source>
</evidence>
<keyword evidence="2" id="KW-0521">NADP</keyword>
<comment type="similarity">
    <text evidence="1">Belongs to the NmrA-type oxidoreductase family.</text>
</comment>
<evidence type="ECO:0000256" key="1">
    <source>
        <dbReference type="ARBA" id="ARBA00006328"/>
    </source>
</evidence>
<dbReference type="PANTHER" id="PTHR42748">
    <property type="entry name" value="NITROGEN METABOLITE REPRESSION PROTEIN NMRA FAMILY MEMBER"/>
    <property type="match status" value="1"/>
</dbReference>
<feature type="domain" description="NmrA-like" evidence="3">
    <location>
        <begin position="28"/>
        <end position="266"/>
    </location>
</feature>
<dbReference type="OrthoDB" id="419598at2759"/>
<accession>A0A165D6A9</accession>
<dbReference type="InParanoid" id="A0A165D6A9"/>
<evidence type="ECO:0000256" key="2">
    <source>
        <dbReference type="ARBA" id="ARBA00022857"/>
    </source>
</evidence>
<dbReference type="Gene3D" id="3.90.25.10">
    <property type="entry name" value="UDP-galactose 4-epimerase, domain 1"/>
    <property type="match status" value="1"/>
</dbReference>
<evidence type="ECO:0000259" key="3">
    <source>
        <dbReference type="Pfam" id="PF05368"/>
    </source>
</evidence>
<sequence>MTPDSSALSLRSLVDAHPSLRPTPTPPKEIIAVCGGVRGLQGSSVVKFLLRDNIFQARALTRDVESPKAIELVKLGVQVVYADFDKPETLKVAFEGVYGVFGMTNFFEHADGPREIRQGKNLVDAAREAGVKHFVWSTCEECPAVVSIGTKAVVQDYLEKSGVPYTNVFFVFYYENFLAFAMKKLPDGNYDMVWPYPTDEPLPCLTPEDAGGWVTAAFLDPETWIGQDLKVCSERVTLREFGKLWTEVSGKSVAIHDKTKEEFYEQREVFEDLDSWEMMHWLLTVARRERDLDLARRLHGDMQSLRSWMEEYHQVPKQLPQLTYEVNFEIISDTGSSRSS</sequence>
<name>A0A165D6A9_EXIGL</name>
<protein>
    <submittedName>
        <fullName evidence="4">NAD(P)-binding protein</fullName>
    </submittedName>
</protein>
<dbReference type="EMBL" id="KV426251">
    <property type="protein sequence ID" value="KZV83873.1"/>
    <property type="molecule type" value="Genomic_DNA"/>
</dbReference>
<dbReference type="InterPro" id="IPR051164">
    <property type="entry name" value="NmrA-like_oxidored"/>
</dbReference>
<dbReference type="Proteomes" id="UP000077266">
    <property type="component" value="Unassembled WGS sequence"/>
</dbReference>